<accession>A0A0F9CMP4</accession>
<sequence length="44" mass="4706">MARSDWSYEKMVDGFRAVVVGALFFLAPGLIMAAMIVALSLAVS</sequence>
<feature type="transmembrane region" description="Helical" evidence="1">
    <location>
        <begin position="20"/>
        <end position="43"/>
    </location>
</feature>
<reference evidence="2" key="1">
    <citation type="journal article" date="2015" name="Nature">
        <title>Complex archaea that bridge the gap between prokaryotes and eukaryotes.</title>
        <authorList>
            <person name="Spang A."/>
            <person name="Saw J.H."/>
            <person name="Jorgensen S.L."/>
            <person name="Zaremba-Niedzwiedzka K."/>
            <person name="Martijn J."/>
            <person name="Lind A.E."/>
            <person name="van Eijk R."/>
            <person name="Schleper C."/>
            <person name="Guy L."/>
            <person name="Ettema T.J."/>
        </authorList>
    </citation>
    <scope>NUCLEOTIDE SEQUENCE</scope>
</reference>
<evidence type="ECO:0000256" key="1">
    <source>
        <dbReference type="SAM" id="Phobius"/>
    </source>
</evidence>
<keyword evidence="1" id="KW-0812">Transmembrane</keyword>
<dbReference type="AlphaFoldDB" id="A0A0F9CMP4"/>
<gene>
    <name evidence="2" type="ORF">LCGC14_2648190</name>
</gene>
<comment type="caution">
    <text evidence="2">The sequence shown here is derived from an EMBL/GenBank/DDBJ whole genome shotgun (WGS) entry which is preliminary data.</text>
</comment>
<name>A0A0F9CMP4_9ZZZZ</name>
<keyword evidence="1" id="KW-0472">Membrane</keyword>
<dbReference type="EMBL" id="LAZR01045849">
    <property type="protein sequence ID" value="KKK97891.1"/>
    <property type="molecule type" value="Genomic_DNA"/>
</dbReference>
<proteinExistence type="predicted"/>
<protein>
    <submittedName>
        <fullName evidence="2">Uncharacterized protein</fullName>
    </submittedName>
</protein>
<organism evidence="2">
    <name type="scientific">marine sediment metagenome</name>
    <dbReference type="NCBI Taxonomy" id="412755"/>
    <lineage>
        <taxon>unclassified sequences</taxon>
        <taxon>metagenomes</taxon>
        <taxon>ecological metagenomes</taxon>
    </lineage>
</organism>
<keyword evidence="1" id="KW-1133">Transmembrane helix</keyword>
<evidence type="ECO:0000313" key="2">
    <source>
        <dbReference type="EMBL" id="KKK97891.1"/>
    </source>
</evidence>